<dbReference type="GO" id="GO:0019843">
    <property type="term" value="F:rRNA binding"/>
    <property type="evidence" value="ECO:0007669"/>
    <property type="project" value="UniProtKB-UniRule"/>
</dbReference>
<dbReference type="GO" id="GO:0006412">
    <property type="term" value="P:translation"/>
    <property type="evidence" value="ECO:0007669"/>
    <property type="project" value="UniProtKB-UniRule"/>
</dbReference>
<evidence type="ECO:0000256" key="3">
    <source>
        <dbReference type="ARBA" id="ARBA00022884"/>
    </source>
</evidence>
<dbReference type="GO" id="GO:1990904">
    <property type="term" value="C:ribonucleoprotein complex"/>
    <property type="evidence" value="ECO:0007669"/>
    <property type="project" value="UniProtKB-KW"/>
</dbReference>
<reference evidence="9" key="1">
    <citation type="submission" date="2020-04" db="EMBL/GenBank/DDBJ databases">
        <title>Deep metagenomics examines the oral microbiome during advanced dental caries in children, revealing novel taxa and co-occurrences with host molecules.</title>
        <authorList>
            <person name="Baker J.L."/>
            <person name="Morton J.T."/>
            <person name="Dinis M."/>
            <person name="Alvarez R."/>
            <person name="Tran N.C."/>
            <person name="Knight R."/>
            <person name="Edlund A."/>
        </authorList>
    </citation>
    <scope>NUCLEOTIDE SEQUENCE</scope>
    <source>
        <strain evidence="9">JCVI_34_bin.1</strain>
    </source>
</reference>
<dbReference type="SUPFAM" id="SSF56047">
    <property type="entry name" value="Ribosomal protein S8"/>
    <property type="match status" value="1"/>
</dbReference>
<comment type="caution">
    <text evidence="9">The sequence shown here is derived from an EMBL/GenBank/DDBJ whole genome shotgun (WGS) entry which is preliminary data.</text>
</comment>
<dbReference type="PANTHER" id="PTHR11758">
    <property type="entry name" value="40S RIBOSOMAL PROTEIN S15A"/>
    <property type="match status" value="1"/>
</dbReference>
<dbReference type="NCBIfam" id="NF001109">
    <property type="entry name" value="PRK00136.1"/>
    <property type="match status" value="1"/>
</dbReference>
<evidence type="ECO:0000256" key="7">
    <source>
        <dbReference type="ARBA" id="ARBA00046740"/>
    </source>
</evidence>
<keyword evidence="3 8" id="KW-0694">RNA-binding</keyword>
<evidence type="ECO:0000256" key="4">
    <source>
        <dbReference type="ARBA" id="ARBA00022980"/>
    </source>
</evidence>
<organism evidence="9 10">
    <name type="scientific">Alloprevotella tannerae</name>
    <dbReference type="NCBI Taxonomy" id="76122"/>
    <lineage>
        <taxon>Bacteria</taxon>
        <taxon>Pseudomonadati</taxon>
        <taxon>Bacteroidota</taxon>
        <taxon>Bacteroidia</taxon>
        <taxon>Bacteroidales</taxon>
        <taxon>Prevotellaceae</taxon>
        <taxon>Alloprevotella</taxon>
    </lineage>
</organism>
<dbReference type="HAMAP" id="MF_01302_B">
    <property type="entry name" value="Ribosomal_uS8_B"/>
    <property type="match status" value="1"/>
</dbReference>
<dbReference type="Gene3D" id="3.30.1490.10">
    <property type="match status" value="1"/>
</dbReference>
<dbReference type="GO" id="GO:0003735">
    <property type="term" value="F:structural constituent of ribosome"/>
    <property type="evidence" value="ECO:0007669"/>
    <property type="project" value="InterPro"/>
</dbReference>
<evidence type="ECO:0000256" key="2">
    <source>
        <dbReference type="ARBA" id="ARBA00022730"/>
    </source>
</evidence>
<name>A0A929RX67_9BACT</name>
<dbReference type="FunFam" id="3.30.1490.10:FF:000001">
    <property type="entry name" value="30S ribosomal protein S8"/>
    <property type="match status" value="1"/>
</dbReference>
<dbReference type="Pfam" id="PF00410">
    <property type="entry name" value="Ribosomal_S8"/>
    <property type="match status" value="1"/>
</dbReference>
<dbReference type="InterPro" id="IPR000630">
    <property type="entry name" value="Ribosomal_uS8"/>
</dbReference>
<keyword evidence="2 8" id="KW-0699">rRNA-binding</keyword>
<evidence type="ECO:0000256" key="5">
    <source>
        <dbReference type="ARBA" id="ARBA00023274"/>
    </source>
</evidence>
<evidence type="ECO:0000256" key="6">
    <source>
        <dbReference type="ARBA" id="ARBA00035258"/>
    </source>
</evidence>
<gene>
    <name evidence="8 9" type="primary">rpsH</name>
    <name evidence="9" type="ORF">HXK21_07915</name>
</gene>
<dbReference type="Proteomes" id="UP000704068">
    <property type="component" value="Unassembled WGS sequence"/>
</dbReference>
<evidence type="ECO:0000256" key="1">
    <source>
        <dbReference type="ARBA" id="ARBA00006471"/>
    </source>
</evidence>
<dbReference type="InterPro" id="IPR035987">
    <property type="entry name" value="Ribosomal_uS8_sf"/>
</dbReference>
<dbReference type="Gene3D" id="3.30.1370.30">
    <property type="match status" value="1"/>
</dbReference>
<evidence type="ECO:0000256" key="8">
    <source>
        <dbReference type="HAMAP-Rule" id="MF_01302"/>
    </source>
</evidence>
<protein>
    <recommendedName>
        <fullName evidence="6 8">Small ribosomal subunit protein uS8</fullName>
    </recommendedName>
</protein>
<dbReference type="FunFam" id="3.30.1370.30:FF:000002">
    <property type="entry name" value="30S ribosomal protein S8"/>
    <property type="match status" value="1"/>
</dbReference>
<proteinExistence type="inferred from homology"/>
<keyword evidence="4 8" id="KW-0689">Ribosomal protein</keyword>
<sequence length="133" mass="15057">MTDPIADFLTRLRNAIHAKHRVVEIPASNLKKNITKILFEKGYILNYKFEDTEDNPQGLIKIALKYDPQTKANAIKNLTRISRPGMRKYTGYRDMPRVINGLGIAIVSTSRGVMTNKEASQEKIGGEVLCFVY</sequence>
<dbReference type="GO" id="GO:0005737">
    <property type="term" value="C:cytoplasm"/>
    <property type="evidence" value="ECO:0007669"/>
    <property type="project" value="UniProtKB-ARBA"/>
</dbReference>
<dbReference type="EMBL" id="JABZGR010000030">
    <property type="protein sequence ID" value="MBF0970950.1"/>
    <property type="molecule type" value="Genomic_DNA"/>
</dbReference>
<comment type="function">
    <text evidence="8">One of the primary rRNA binding proteins, it binds directly to 16S rRNA central domain where it helps coordinate assembly of the platform of the 30S subunit.</text>
</comment>
<dbReference type="GO" id="GO:0005840">
    <property type="term" value="C:ribosome"/>
    <property type="evidence" value="ECO:0007669"/>
    <property type="project" value="UniProtKB-KW"/>
</dbReference>
<keyword evidence="5 8" id="KW-0687">Ribonucleoprotein</keyword>
<dbReference type="RefSeq" id="WP_298764815.1">
    <property type="nucleotide sequence ID" value="NZ_JABZGR010000030.1"/>
</dbReference>
<dbReference type="AlphaFoldDB" id="A0A929RX67"/>
<evidence type="ECO:0000313" key="9">
    <source>
        <dbReference type="EMBL" id="MBF0970950.1"/>
    </source>
</evidence>
<accession>A0A929RX67</accession>
<evidence type="ECO:0000313" key="10">
    <source>
        <dbReference type="Proteomes" id="UP000704068"/>
    </source>
</evidence>
<comment type="similarity">
    <text evidence="1 8">Belongs to the universal ribosomal protein uS8 family.</text>
</comment>
<comment type="subunit">
    <text evidence="7 8">Part of the 30S ribosomal subunit. Contacts proteins S5 and S12.</text>
</comment>